<dbReference type="CDD" id="cd13854">
    <property type="entry name" value="CuRO_1_MaLCC_like"/>
    <property type="match status" value="1"/>
</dbReference>
<dbReference type="STRING" id="576137.A0A1L7WF94"/>
<feature type="chain" id="PRO_5012250747" description="laccase" evidence="14">
    <location>
        <begin position="24"/>
        <end position="572"/>
    </location>
</feature>
<dbReference type="Gene3D" id="2.60.40.420">
    <property type="entry name" value="Cupredoxins - blue copper proteins"/>
    <property type="match status" value="3"/>
</dbReference>
<dbReference type="InterPro" id="IPR045087">
    <property type="entry name" value="Cu-oxidase_fam"/>
</dbReference>
<dbReference type="FunFam" id="2.60.40.420:FF:000021">
    <property type="entry name" value="Extracellular dihydrogeodin oxidase/laccase"/>
    <property type="match status" value="1"/>
</dbReference>
<protein>
    <recommendedName>
        <fullName evidence="6">laccase</fullName>
        <ecNumber evidence="6">1.10.3.2</ecNumber>
    </recommendedName>
</protein>
<dbReference type="GO" id="GO:0052716">
    <property type="term" value="F:hydroquinone:oxygen oxidoreductase activity"/>
    <property type="evidence" value="ECO:0007669"/>
    <property type="project" value="UniProtKB-EC"/>
</dbReference>
<comment type="subcellular location">
    <subcellularLocation>
        <location evidence="4">Secreted</location>
    </subcellularLocation>
</comment>
<comment type="similarity">
    <text evidence="5">Belongs to the multicopper oxidase family.</text>
</comment>
<keyword evidence="7" id="KW-0964">Secreted</keyword>
<dbReference type="AlphaFoldDB" id="A0A1L7WF94"/>
<evidence type="ECO:0000256" key="2">
    <source>
        <dbReference type="ARBA" id="ARBA00001935"/>
    </source>
</evidence>
<evidence type="ECO:0000313" key="18">
    <source>
        <dbReference type="EMBL" id="CZR51436.1"/>
    </source>
</evidence>
<comment type="cofactor">
    <cofactor evidence="2">
        <name>Cu cation</name>
        <dbReference type="ChEBI" id="CHEBI:23378"/>
    </cofactor>
</comment>
<dbReference type="InterPro" id="IPR008972">
    <property type="entry name" value="Cupredoxin"/>
</dbReference>
<evidence type="ECO:0000256" key="14">
    <source>
        <dbReference type="SAM" id="SignalP"/>
    </source>
</evidence>
<dbReference type="GO" id="GO:0046274">
    <property type="term" value="P:lignin catabolic process"/>
    <property type="evidence" value="ECO:0007669"/>
    <property type="project" value="UniProtKB-KW"/>
</dbReference>
<evidence type="ECO:0000256" key="9">
    <source>
        <dbReference type="ARBA" id="ARBA00022737"/>
    </source>
</evidence>
<gene>
    <name evidence="18" type="ORF">PAC_01312</name>
</gene>
<evidence type="ECO:0000259" key="16">
    <source>
        <dbReference type="Pfam" id="PF07731"/>
    </source>
</evidence>
<keyword evidence="8" id="KW-0479">Metal-binding</keyword>
<dbReference type="SUPFAM" id="SSF49503">
    <property type="entry name" value="Cupredoxins"/>
    <property type="match status" value="3"/>
</dbReference>
<feature type="domain" description="Plastocyanin-like" evidence="16">
    <location>
        <begin position="419"/>
        <end position="534"/>
    </location>
</feature>
<dbReference type="Pfam" id="PF00394">
    <property type="entry name" value="Cu-oxidase"/>
    <property type="match status" value="1"/>
</dbReference>
<feature type="domain" description="Plastocyanin-like" evidence="17">
    <location>
        <begin position="72"/>
        <end position="187"/>
    </location>
</feature>
<evidence type="ECO:0000256" key="11">
    <source>
        <dbReference type="ARBA" id="ARBA00023008"/>
    </source>
</evidence>
<feature type="domain" description="Plastocyanin-like" evidence="15">
    <location>
        <begin position="198"/>
        <end position="350"/>
    </location>
</feature>
<keyword evidence="11" id="KW-0186">Copper</keyword>
<feature type="signal peptide" evidence="14">
    <location>
        <begin position="1"/>
        <end position="23"/>
    </location>
</feature>
<dbReference type="InterPro" id="IPR001117">
    <property type="entry name" value="Cu-oxidase_2nd"/>
</dbReference>
<dbReference type="PANTHER" id="PTHR11709">
    <property type="entry name" value="MULTI-COPPER OXIDASE"/>
    <property type="match status" value="1"/>
</dbReference>
<dbReference type="PROSITE" id="PS00080">
    <property type="entry name" value="MULTICOPPER_OXIDASE2"/>
    <property type="match status" value="1"/>
</dbReference>
<evidence type="ECO:0000256" key="6">
    <source>
        <dbReference type="ARBA" id="ARBA00012297"/>
    </source>
</evidence>
<keyword evidence="10" id="KW-0560">Oxidoreductase</keyword>
<accession>A0A1L7WF94</accession>
<comment type="catalytic activity">
    <reaction evidence="1">
        <text>4 hydroquinone + O2 = 4 benzosemiquinone + 2 H2O</text>
        <dbReference type="Rhea" id="RHEA:11276"/>
        <dbReference type="ChEBI" id="CHEBI:15377"/>
        <dbReference type="ChEBI" id="CHEBI:15379"/>
        <dbReference type="ChEBI" id="CHEBI:17594"/>
        <dbReference type="ChEBI" id="CHEBI:17977"/>
        <dbReference type="EC" id="1.10.3.2"/>
    </reaction>
</comment>
<evidence type="ECO:0000256" key="10">
    <source>
        <dbReference type="ARBA" id="ARBA00023002"/>
    </source>
</evidence>
<evidence type="ECO:0000256" key="4">
    <source>
        <dbReference type="ARBA" id="ARBA00004613"/>
    </source>
</evidence>
<evidence type="ECO:0000259" key="15">
    <source>
        <dbReference type="Pfam" id="PF00394"/>
    </source>
</evidence>
<dbReference type="PANTHER" id="PTHR11709:SF71">
    <property type="entry name" value="OXIDOREDUCTASE TPCJ"/>
    <property type="match status" value="1"/>
</dbReference>
<dbReference type="CDD" id="cd13880">
    <property type="entry name" value="CuRO_2_MaLCC_like"/>
    <property type="match status" value="1"/>
</dbReference>
<dbReference type="Proteomes" id="UP000184330">
    <property type="component" value="Unassembled WGS sequence"/>
</dbReference>
<dbReference type="OrthoDB" id="2121828at2759"/>
<sequence>MKTVLSLLAAASAIFGGITNASAIPAKDISVKRQSCENTATSRDCWGDYDLTTNWYDVTPVTGVIREYWLSVENVTIAPDGFSRFVLTYNGTIPGPALIADWGDTFVVHVTNHMTENGTTTHFHGMRQLNNSQYDGVPGVTQCPIAPGQTMTYTFPASQYGTTWYHSHYALQYADGLYGPLIINGPSSGNYDEDLGALMIQDWDHTPAEQLWDKVKKGGPPSMDNTLINGTAPYSCVGSTNANCIGGGQYFETEFVAGTTYKIRVINVGVDMTFRFQIDAHDFQVVATDLVPIVPYTTDNILVGIGQRYEIIVNANATDDGDYWLRAVWQTRCQGNLNPANAIGIIRYNSSSTADPTTTPATTYASSCLDEPLASLVPYLAINPSASTLVDIAISSVGGEWEINGGTLLVNWSDPTILMEYQNETIFPTDYNVFALPTANTWVSYLITASGPGTRHPMHLHGHDFWILGQSSSAYTTDAVLNYDNPPRRDVATLIPGGYLVIAFITDNPGSWLMHCHIAWHASEALAWQFVERESEITATLTDPAGFLDVCSAWDTYYDALPAPPQEDDSGI</sequence>
<keyword evidence="14" id="KW-0732">Signal</keyword>
<keyword evidence="19" id="KW-1185">Reference proteome</keyword>
<keyword evidence="9" id="KW-0677">Repeat</keyword>
<organism evidence="18 19">
    <name type="scientific">Phialocephala subalpina</name>
    <dbReference type="NCBI Taxonomy" id="576137"/>
    <lineage>
        <taxon>Eukaryota</taxon>
        <taxon>Fungi</taxon>
        <taxon>Dikarya</taxon>
        <taxon>Ascomycota</taxon>
        <taxon>Pezizomycotina</taxon>
        <taxon>Leotiomycetes</taxon>
        <taxon>Helotiales</taxon>
        <taxon>Mollisiaceae</taxon>
        <taxon>Phialocephala</taxon>
        <taxon>Phialocephala fortinii species complex</taxon>
    </lineage>
</organism>
<evidence type="ECO:0000259" key="17">
    <source>
        <dbReference type="Pfam" id="PF07732"/>
    </source>
</evidence>
<dbReference type="CDD" id="cd13901">
    <property type="entry name" value="CuRO_3_MaLCC_like"/>
    <property type="match status" value="1"/>
</dbReference>
<keyword evidence="13" id="KW-0439">Lignin degradation</keyword>
<evidence type="ECO:0000256" key="3">
    <source>
        <dbReference type="ARBA" id="ARBA00002075"/>
    </source>
</evidence>
<dbReference type="Pfam" id="PF07731">
    <property type="entry name" value="Cu-oxidase_2"/>
    <property type="match status" value="1"/>
</dbReference>
<reference evidence="18 19" key="1">
    <citation type="submission" date="2016-03" db="EMBL/GenBank/DDBJ databases">
        <authorList>
            <person name="Ploux O."/>
        </authorList>
    </citation>
    <scope>NUCLEOTIDE SEQUENCE [LARGE SCALE GENOMIC DNA]</scope>
    <source>
        <strain evidence="18 19">UAMH 11012</strain>
    </source>
</reference>
<evidence type="ECO:0000256" key="7">
    <source>
        <dbReference type="ARBA" id="ARBA00022525"/>
    </source>
</evidence>
<evidence type="ECO:0000256" key="8">
    <source>
        <dbReference type="ARBA" id="ARBA00022723"/>
    </source>
</evidence>
<evidence type="ECO:0000256" key="13">
    <source>
        <dbReference type="ARBA" id="ARBA00023185"/>
    </source>
</evidence>
<evidence type="ECO:0000256" key="1">
    <source>
        <dbReference type="ARBA" id="ARBA00000349"/>
    </source>
</evidence>
<dbReference type="InterPro" id="IPR002355">
    <property type="entry name" value="Cu_oxidase_Cu_BS"/>
</dbReference>
<evidence type="ECO:0000256" key="12">
    <source>
        <dbReference type="ARBA" id="ARBA00023180"/>
    </source>
</evidence>
<keyword evidence="12" id="KW-0325">Glycoprotein</keyword>
<dbReference type="EMBL" id="FJOG01000002">
    <property type="protein sequence ID" value="CZR51436.1"/>
    <property type="molecule type" value="Genomic_DNA"/>
</dbReference>
<proteinExistence type="inferred from homology"/>
<evidence type="ECO:0000313" key="19">
    <source>
        <dbReference type="Proteomes" id="UP000184330"/>
    </source>
</evidence>
<dbReference type="InterPro" id="IPR011706">
    <property type="entry name" value="Cu-oxidase_C"/>
</dbReference>
<dbReference type="FunFam" id="2.60.40.420:FF:000038">
    <property type="entry name" value="Extracellular dihydrogeodin oxidase/laccase"/>
    <property type="match status" value="1"/>
</dbReference>
<dbReference type="GO" id="GO:0005576">
    <property type="term" value="C:extracellular region"/>
    <property type="evidence" value="ECO:0007669"/>
    <property type="project" value="UniProtKB-SubCell"/>
</dbReference>
<dbReference type="EC" id="1.10.3.2" evidence="6"/>
<name>A0A1L7WF94_9HELO</name>
<comment type="function">
    <text evidence="3">Lignin degradation and detoxification of lignin-derived products.</text>
</comment>
<dbReference type="Pfam" id="PF07732">
    <property type="entry name" value="Cu-oxidase_3"/>
    <property type="match status" value="1"/>
</dbReference>
<evidence type="ECO:0000256" key="5">
    <source>
        <dbReference type="ARBA" id="ARBA00010609"/>
    </source>
</evidence>
<dbReference type="InterPro" id="IPR011707">
    <property type="entry name" value="Cu-oxidase-like_N"/>
</dbReference>
<dbReference type="GO" id="GO:0005507">
    <property type="term" value="F:copper ion binding"/>
    <property type="evidence" value="ECO:0007669"/>
    <property type="project" value="InterPro"/>
</dbReference>